<keyword evidence="2" id="KW-1133">Transmembrane helix</keyword>
<dbReference type="AlphaFoldDB" id="A0A6F9DJB2"/>
<feature type="signal peptide" evidence="3">
    <location>
        <begin position="1"/>
        <end position="20"/>
    </location>
</feature>
<organism evidence="5">
    <name type="scientific">Phallusia mammillata</name>
    <dbReference type="NCBI Taxonomy" id="59560"/>
    <lineage>
        <taxon>Eukaryota</taxon>
        <taxon>Metazoa</taxon>
        <taxon>Chordata</taxon>
        <taxon>Tunicata</taxon>
        <taxon>Ascidiacea</taxon>
        <taxon>Phlebobranchia</taxon>
        <taxon>Ascidiidae</taxon>
        <taxon>Phallusia</taxon>
    </lineage>
</organism>
<dbReference type="InterPro" id="IPR003961">
    <property type="entry name" value="FN3_dom"/>
</dbReference>
<dbReference type="InterPro" id="IPR050650">
    <property type="entry name" value="Type-II_Cytokine-TF_Rcpt"/>
</dbReference>
<evidence type="ECO:0000256" key="2">
    <source>
        <dbReference type="SAM" id="Phobius"/>
    </source>
</evidence>
<dbReference type="PANTHER" id="PTHR20859">
    <property type="entry name" value="INTERFERON/INTERLEUKIN RECEPTOR"/>
    <property type="match status" value="1"/>
</dbReference>
<evidence type="ECO:0000313" key="5">
    <source>
        <dbReference type="EMBL" id="CAB3263229.1"/>
    </source>
</evidence>
<dbReference type="GO" id="GO:0005886">
    <property type="term" value="C:plasma membrane"/>
    <property type="evidence" value="ECO:0007669"/>
    <property type="project" value="TreeGrafter"/>
</dbReference>
<feature type="compositionally biased region" description="Basic and acidic residues" evidence="1">
    <location>
        <begin position="346"/>
        <end position="356"/>
    </location>
</feature>
<dbReference type="GO" id="GO:0004896">
    <property type="term" value="F:cytokine receptor activity"/>
    <property type="evidence" value="ECO:0007669"/>
    <property type="project" value="TreeGrafter"/>
</dbReference>
<dbReference type="PANTHER" id="PTHR20859:SF84">
    <property type="entry name" value="INTERFERON ALPHA_BETA RECEPTOR 2"/>
    <property type="match status" value="1"/>
</dbReference>
<feature type="domain" description="Fibronectin type-III" evidence="4">
    <location>
        <begin position="15"/>
        <end position="110"/>
    </location>
</feature>
<accession>A0A6F9DJB2</accession>
<dbReference type="Pfam" id="PF01108">
    <property type="entry name" value="Tissue_fac"/>
    <property type="match status" value="1"/>
</dbReference>
<dbReference type="Gene3D" id="2.60.40.10">
    <property type="entry name" value="Immunoglobulins"/>
    <property type="match status" value="1"/>
</dbReference>
<feature type="chain" id="PRO_5026228806" evidence="3">
    <location>
        <begin position="21"/>
        <end position="442"/>
    </location>
</feature>
<dbReference type="EMBL" id="LR787367">
    <property type="protein sequence ID" value="CAB3263229.1"/>
    <property type="molecule type" value="mRNA"/>
</dbReference>
<keyword evidence="2" id="KW-0812">Transmembrane</keyword>
<feature type="transmembrane region" description="Helical" evidence="2">
    <location>
        <begin position="264"/>
        <end position="286"/>
    </location>
</feature>
<reference evidence="5" key="1">
    <citation type="submission" date="2020-04" db="EMBL/GenBank/DDBJ databases">
        <authorList>
            <person name="Neveu A P."/>
        </authorList>
    </citation>
    <scope>NUCLEOTIDE SEQUENCE</scope>
    <source>
        <tissue evidence="5">Whole embryo</tissue>
    </source>
</reference>
<evidence type="ECO:0000256" key="3">
    <source>
        <dbReference type="SAM" id="SignalP"/>
    </source>
</evidence>
<evidence type="ECO:0000259" key="4">
    <source>
        <dbReference type="Pfam" id="PF01108"/>
    </source>
</evidence>
<dbReference type="InterPro" id="IPR036116">
    <property type="entry name" value="FN3_sf"/>
</dbReference>
<gene>
    <name evidence="5" type="primary">LOC104266598</name>
</gene>
<keyword evidence="2" id="KW-0472">Membrane</keyword>
<dbReference type="SUPFAM" id="SSF49265">
    <property type="entry name" value="Fibronectin type III"/>
    <property type="match status" value="1"/>
</dbReference>
<protein>
    <submittedName>
        <fullName evidence="5">Uncharacterized protein LOC104266598</fullName>
    </submittedName>
</protein>
<name>A0A6F9DJB2_9ASCI</name>
<feature type="compositionally biased region" description="Low complexity" evidence="1">
    <location>
        <begin position="368"/>
        <end position="378"/>
    </location>
</feature>
<feature type="region of interest" description="Disordered" evidence="1">
    <location>
        <begin position="343"/>
        <end position="390"/>
    </location>
</feature>
<keyword evidence="3" id="KW-0732">Signal</keyword>
<dbReference type="InterPro" id="IPR013783">
    <property type="entry name" value="Ig-like_fold"/>
</dbReference>
<evidence type="ECO:0000256" key="1">
    <source>
        <dbReference type="SAM" id="MobiDB-lite"/>
    </source>
</evidence>
<proteinExistence type="evidence at transcript level"/>
<sequence length="442" mass="49148">MFKRWIYLLAVGVYVYHAAAQKKLAGPIGVQFRTIDLDTSMLWKPNPDWQNKSVTYQVQTCLSGCENRSRWTTAETCHNASDTRCLLRDLSSNFSGRGRVRAILRSENSTMECTCKVCTCTKFTRTNVYSAVMNTKLSAPNVTTIEARTTSVILQIRLPNTKAICEFQEVSGTVQAVQMNDTLPDQCSTQFYENAAMLVPSTPFSFILDTSCYAAMPAKAVVVENLLENTNYCMYAQYIAFIHQSSVGYTHVVTKSDQADSRNILYIAVFVPVGLLLILIASFAVIRLCQKYFDYVYAEPPSFLDWKSEQEVDFKYSIGLMAQSEQTENFDAFEMMSPTIVTGSETKTRGDNKNEGEICQGSNHSNRSSTSGDLSSVSTERQDAHSIPPYLGGETLFRPLLDSTSCTGESFSGDCTPGAYLGKDDLINPESDSALLDPWNNN</sequence>